<gene>
    <name evidence="2" type="ORF">V1478_014394</name>
</gene>
<feature type="region of interest" description="Disordered" evidence="1">
    <location>
        <begin position="91"/>
        <end position="127"/>
    </location>
</feature>
<name>A0ABD2A7V3_VESSQ</name>
<evidence type="ECO:0000313" key="3">
    <source>
        <dbReference type="Proteomes" id="UP001607302"/>
    </source>
</evidence>
<feature type="compositionally biased region" description="Basic and acidic residues" evidence="1">
    <location>
        <begin position="91"/>
        <end position="102"/>
    </location>
</feature>
<accession>A0ABD2A7V3</accession>
<evidence type="ECO:0000256" key="1">
    <source>
        <dbReference type="SAM" id="MobiDB-lite"/>
    </source>
</evidence>
<keyword evidence="3" id="KW-1185">Reference proteome</keyword>
<sequence length="501" mass="59723">MVGRFLNSIYLVRTVELGVLVLGDRKSREKIDCPRSNKESFEEDRVLSPIEEESESSTEQLVDYTTNDPEDDSFYQTTRFRYKDCRSGFPKNYDRKRQDDLSFRSNVPSNVKNSSSGESTSGDERNTTSGNCCFQMCDRSKLETEASGDNDEGVHSSPRGENLPKTLKWFENRMSQCETEIASLRKQFGLEKFQNRRYALQCYEKHAQTQNILKNDLQAWKNNLDARIKAQIVRWQLDERKRISEEIAKVTGMCSQEITKTLQKSMNEWQEKDSQKITELIRNERLRQDVEMQNTRKVYEKIQKHLQNLDKRNRNSYVNFRKQMSVWEERLKDEVIRLHENSLKEFRQQPKFWHSDQDGIKNNSLKSPVRMELPMDVQRRSQDQEYNFIPENALVKYREINAKDIRRLEQNFKSKLQNQRDEFTKLLTTKFVKLWEAFEQFKHNFQFDRRYRDYDYARIREDEPEIFTSSVMTDQAEEEAADIANNNNQEDCRKTKVSGKR</sequence>
<feature type="region of interest" description="Disordered" evidence="1">
    <location>
        <begin position="481"/>
        <end position="501"/>
    </location>
</feature>
<feature type="compositionally biased region" description="Basic and acidic residues" evidence="1">
    <location>
        <begin position="33"/>
        <end position="46"/>
    </location>
</feature>
<feature type="region of interest" description="Disordered" evidence="1">
    <location>
        <begin position="144"/>
        <end position="163"/>
    </location>
</feature>
<comment type="caution">
    <text evidence="2">The sequence shown here is derived from an EMBL/GenBank/DDBJ whole genome shotgun (WGS) entry which is preliminary data.</text>
</comment>
<feature type="region of interest" description="Disordered" evidence="1">
    <location>
        <begin position="33"/>
        <end position="73"/>
    </location>
</feature>
<dbReference type="Proteomes" id="UP001607302">
    <property type="component" value="Unassembled WGS sequence"/>
</dbReference>
<organism evidence="2 3">
    <name type="scientific">Vespula squamosa</name>
    <name type="common">Southern yellow jacket</name>
    <name type="synonym">Wasp</name>
    <dbReference type="NCBI Taxonomy" id="30214"/>
    <lineage>
        <taxon>Eukaryota</taxon>
        <taxon>Metazoa</taxon>
        <taxon>Ecdysozoa</taxon>
        <taxon>Arthropoda</taxon>
        <taxon>Hexapoda</taxon>
        <taxon>Insecta</taxon>
        <taxon>Pterygota</taxon>
        <taxon>Neoptera</taxon>
        <taxon>Endopterygota</taxon>
        <taxon>Hymenoptera</taxon>
        <taxon>Apocrita</taxon>
        <taxon>Aculeata</taxon>
        <taxon>Vespoidea</taxon>
        <taxon>Vespidae</taxon>
        <taxon>Vespinae</taxon>
        <taxon>Vespula</taxon>
    </lineage>
</organism>
<protein>
    <submittedName>
        <fullName evidence="2">Myosin-J heavy chain-like</fullName>
    </submittedName>
</protein>
<evidence type="ECO:0000313" key="2">
    <source>
        <dbReference type="EMBL" id="KAL2716718.1"/>
    </source>
</evidence>
<dbReference type="AlphaFoldDB" id="A0ABD2A7V3"/>
<dbReference type="EMBL" id="JAUDFV010000154">
    <property type="protein sequence ID" value="KAL2716718.1"/>
    <property type="molecule type" value="Genomic_DNA"/>
</dbReference>
<proteinExistence type="predicted"/>
<reference evidence="2 3" key="1">
    <citation type="journal article" date="2024" name="Ann. Entomol. Soc. Am.">
        <title>Genomic analyses of the southern and eastern yellowjacket wasps (Hymenoptera: Vespidae) reveal evolutionary signatures of social life.</title>
        <authorList>
            <person name="Catto M.A."/>
            <person name="Caine P.B."/>
            <person name="Orr S.E."/>
            <person name="Hunt B.G."/>
            <person name="Goodisman M.A.D."/>
        </authorList>
    </citation>
    <scope>NUCLEOTIDE SEQUENCE [LARGE SCALE GENOMIC DNA]</scope>
    <source>
        <strain evidence="2">233</strain>
        <tissue evidence="2">Head and thorax</tissue>
    </source>
</reference>
<feature type="compositionally biased region" description="Low complexity" evidence="1">
    <location>
        <begin position="105"/>
        <end position="116"/>
    </location>
</feature>